<dbReference type="Gene3D" id="3.40.50.720">
    <property type="entry name" value="NAD(P)-binding Rossmann-like Domain"/>
    <property type="match status" value="1"/>
</dbReference>
<keyword evidence="2" id="KW-0560">Oxidoreductase</keyword>
<name>A0ABQ7FZW7_DUNSA</name>
<proteinExistence type="inferred from homology"/>
<protein>
    <submittedName>
        <fullName evidence="3">Uncharacterized protein</fullName>
    </submittedName>
</protein>
<dbReference type="InterPro" id="IPR002347">
    <property type="entry name" value="SDR_fam"/>
</dbReference>
<evidence type="ECO:0000256" key="1">
    <source>
        <dbReference type="ARBA" id="ARBA00006484"/>
    </source>
</evidence>
<evidence type="ECO:0000313" key="3">
    <source>
        <dbReference type="EMBL" id="KAF5827890.1"/>
    </source>
</evidence>
<dbReference type="PANTHER" id="PTHR24320:SF262">
    <property type="entry name" value="DEHYDROGENASE"/>
    <property type="match status" value="1"/>
</dbReference>
<comment type="similarity">
    <text evidence="1">Belongs to the short-chain dehydrogenases/reductases (SDR) family.</text>
</comment>
<keyword evidence="4" id="KW-1185">Reference proteome</keyword>
<organism evidence="3 4">
    <name type="scientific">Dunaliella salina</name>
    <name type="common">Green alga</name>
    <name type="synonym">Protococcus salinus</name>
    <dbReference type="NCBI Taxonomy" id="3046"/>
    <lineage>
        <taxon>Eukaryota</taxon>
        <taxon>Viridiplantae</taxon>
        <taxon>Chlorophyta</taxon>
        <taxon>core chlorophytes</taxon>
        <taxon>Chlorophyceae</taxon>
        <taxon>CS clade</taxon>
        <taxon>Chlamydomonadales</taxon>
        <taxon>Dunaliellaceae</taxon>
        <taxon>Dunaliella</taxon>
    </lineage>
</organism>
<comment type="caution">
    <text evidence="3">The sequence shown here is derived from an EMBL/GenBank/DDBJ whole genome shotgun (WGS) entry which is preliminary data.</text>
</comment>
<sequence length="311" mass="34161">MSNSSSSLNGKTALVTGATSGIGLETAKSLAVQGATVILGVRNLDAARQFVENTRKEYPSTQFVVPKQPLDLMSQDSVRKFAEEVNKDNKELNILVNNAGVSFMKKYFTSDNVGGIAQTNYLGPYTLTRLLEKKLVSSKARVVTVASITHRTARIKDPKAFLTEWRSGFYEHSKLANVLFAYELQRRLGLHGLTSCVADPGGVRSNIFNSSPMLSKGMYKKMIDMCYSPPYDGAQSIIYAATVPWEKDRAVVDGTPVSPAQDLRYYSRGLFNHPIITRLDGVRGKSYNEDLAHKLWDVSAETAGLPANPVV</sequence>
<evidence type="ECO:0000256" key="2">
    <source>
        <dbReference type="ARBA" id="ARBA00023002"/>
    </source>
</evidence>
<reference evidence="3" key="1">
    <citation type="submission" date="2017-08" db="EMBL/GenBank/DDBJ databases">
        <authorList>
            <person name="Polle J.E."/>
            <person name="Barry K."/>
            <person name="Cushman J."/>
            <person name="Schmutz J."/>
            <person name="Tran D."/>
            <person name="Hathwaick L.T."/>
            <person name="Yim W.C."/>
            <person name="Jenkins J."/>
            <person name="Mckie-Krisberg Z.M."/>
            <person name="Prochnik S."/>
            <person name="Lindquist E."/>
            <person name="Dockter R.B."/>
            <person name="Adam C."/>
            <person name="Molina H."/>
            <person name="Bunkerborg J."/>
            <person name="Jin E."/>
            <person name="Buchheim M."/>
            <person name="Magnuson J."/>
        </authorList>
    </citation>
    <scope>NUCLEOTIDE SEQUENCE</scope>
    <source>
        <strain evidence="3">CCAP 19/18</strain>
    </source>
</reference>
<dbReference type="InterPro" id="IPR036291">
    <property type="entry name" value="NAD(P)-bd_dom_sf"/>
</dbReference>
<accession>A0ABQ7FZW7</accession>
<dbReference type="Proteomes" id="UP000815325">
    <property type="component" value="Unassembled WGS sequence"/>
</dbReference>
<dbReference type="PRINTS" id="PR00081">
    <property type="entry name" value="GDHRDH"/>
</dbReference>
<gene>
    <name evidence="3" type="ORF">DUNSADRAFT_18581</name>
</gene>
<dbReference type="PANTHER" id="PTHR24320">
    <property type="entry name" value="RETINOL DEHYDROGENASE"/>
    <property type="match status" value="1"/>
</dbReference>
<evidence type="ECO:0000313" key="4">
    <source>
        <dbReference type="Proteomes" id="UP000815325"/>
    </source>
</evidence>
<dbReference type="EMBL" id="MU070405">
    <property type="protein sequence ID" value="KAF5827890.1"/>
    <property type="molecule type" value="Genomic_DNA"/>
</dbReference>
<dbReference type="SUPFAM" id="SSF51735">
    <property type="entry name" value="NAD(P)-binding Rossmann-fold domains"/>
    <property type="match status" value="1"/>
</dbReference>
<dbReference type="Pfam" id="PF00106">
    <property type="entry name" value="adh_short"/>
    <property type="match status" value="1"/>
</dbReference>